<feature type="chain" id="PRO_5024895618" evidence="2">
    <location>
        <begin position="19"/>
        <end position="256"/>
    </location>
</feature>
<evidence type="ECO:0000256" key="1">
    <source>
        <dbReference type="SAM" id="MobiDB-lite"/>
    </source>
</evidence>
<reference evidence="3 4" key="1">
    <citation type="submission" date="2019-06" db="EMBL/GenBank/DDBJ databases">
        <title>Genome Sequence of the Brown Rot Fungal Pathogen Monilinia laxa.</title>
        <authorList>
            <person name="De Miccolis Angelini R.M."/>
            <person name="Landi L."/>
            <person name="Abate D."/>
            <person name="Pollastro S."/>
            <person name="Romanazzi G."/>
            <person name="Faretra F."/>
        </authorList>
    </citation>
    <scope>NUCLEOTIDE SEQUENCE [LARGE SCALE GENOMIC DNA]</scope>
    <source>
        <strain evidence="3 4">Mlax316</strain>
    </source>
</reference>
<keyword evidence="4" id="KW-1185">Reference proteome</keyword>
<feature type="compositionally biased region" description="Low complexity" evidence="1">
    <location>
        <begin position="108"/>
        <end position="125"/>
    </location>
</feature>
<name>A0A5N6KBC0_MONLA</name>
<feature type="compositionally biased region" description="Basic and acidic residues" evidence="1">
    <location>
        <begin position="126"/>
        <end position="135"/>
    </location>
</feature>
<dbReference type="Proteomes" id="UP000326757">
    <property type="component" value="Unassembled WGS sequence"/>
</dbReference>
<evidence type="ECO:0000313" key="3">
    <source>
        <dbReference type="EMBL" id="KAB8300487.1"/>
    </source>
</evidence>
<dbReference type="EMBL" id="VIGI01000005">
    <property type="protein sequence ID" value="KAB8300487.1"/>
    <property type="molecule type" value="Genomic_DNA"/>
</dbReference>
<comment type="caution">
    <text evidence="3">The sequence shown here is derived from an EMBL/GenBank/DDBJ whole genome shotgun (WGS) entry which is preliminary data.</text>
</comment>
<keyword evidence="2" id="KW-0732">Signal</keyword>
<accession>A0A5N6KBC0</accession>
<proteinExistence type="predicted"/>
<gene>
    <name evidence="3" type="ORF">EYC80_000653</name>
</gene>
<evidence type="ECO:0000256" key="2">
    <source>
        <dbReference type="SAM" id="SignalP"/>
    </source>
</evidence>
<organism evidence="3 4">
    <name type="scientific">Monilinia laxa</name>
    <name type="common">Brown rot fungus</name>
    <name type="synonym">Sclerotinia laxa</name>
    <dbReference type="NCBI Taxonomy" id="61186"/>
    <lineage>
        <taxon>Eukaryota</taxon>
        <taxon>Fungi</taxon>
        <taxon>Dikarya</taxon>
        <taxon>Ascomycota</taxon>
        <taxon>Pezizomycotina</taxon>
        <taxon>Leotiomycetes</taxon>
        <taxon>Helotiales</taxon>
        <taxon>Sclerotiniaceae</taxon>
        <taxon>Monilinia</taxon>
    </lineage>
</organism>
<feature type="compositionally biased region" description="Basic and acidic residues" evidence="1">
    <location>
        <begin position="238"/>
        <end position="248"/>
    </location>
</feature>
<feature type="region of interest" description="Disordered" evidence="1">
    <location>
        <begin position="220"/>
        <end position="256"/>
    </location>
</feature>
<sequence>MHIWRCTLFLLFGGHFDAAITCIRAAAIIGYSREVNVACGRHIAFFLSTLIEKKRSSSMKGREAPGYLGQRIGRYEMDEEVLAYLSGDLQGGDEAWIWQGRDVMGMRSPGVSAGSSSTGGSPTLSREGDRDREMRGLSGVTGSGGNLLVLSEAEARDWGGWERVQYLVDVFARESSASGPVPTLGIGGAGTSASGGYNTEPRGVFGLGVGVGPGVGGGLGVSGGDVPGTKPQTSPLTVRRDDRSRGSERMSITNII</sequence>
<dbReference type="AlphaFoldDB" id="A0A5N6KBC0"/>
<dbReference type="OrthoDB" id="2110361at2759"/>
<feature type="signal peptide" evidence="2">
    <location>
        <begin position="1"/>
        <end position="18"/>
    </location>
</feature>
<protein>
    <submittedName>
        <fullName evidence="3">Uncharacterized protein</fullName>
    </submittedName>
</protein>
<feature type="region of interest" description="Disordered" evidence="1">
    <location>
        <begin position="108"/>
        <end position="138"/>
    </location>
</feature>
<evidence type="ECO:0000313" key="4">
    <source>
        <dbReference type="Proteomes" id="UP000326757"/>
    </source>
</evidence>